<dbReference type="Proteomes" id="UP001056455">
    <property type="component" value="Chromosome"/>
</dbReference>
<proteinExistence type="predicted"/>
<dbReference type="RefSeq" id="WP_252591014.1">
    <property type="nucleotide sequence ID" value="NZ_CP099489.1"/>
</dbReference>
<evidence type="ECO:0000256" key="2">
    <source>
        <dbReference type="SAM" id="Phobius"/>
    </source>
</evidence>
<keyword evidence="2" id="KW-0472">Membrane</keyword>
<feature type="transmembrane region" description="Helical" evidence="2">
    <location>
        <begin position="82"/>
        <end position="101"/>
    </location>
</feature>
<feature type="transmembrane region" description="Helical" evidence="2">
    <location>
        <begin position="113"/>
        <end position="136"/>
    </location>
</feature>
<feature type="transmembrane region" description="Helical" evidence="2">
    <location>
        <begin position="29"/>
        <end position="46"/>
    </location>
</feature>
<evidence type="ECO:0000313" key="4">
    <source>
        <dbReference type="Proteomes" id="UP001056455"/>
    </source>
</evidence>
<feature type="transmembrane region" description="Helical" evidence="2">
    <location>
        <begin position="58"/>
        <end position="75"/>
    </location>
</feature>
<name>A0ABY4YNT1_9MICO</name>
<evidence type="ECO:0000256" key="1">
    <source>
        <dbReference type="SAM" id="MobiDB-lite"/>
    </source>
</evidence>
<keyword evidence="2" id="KW-0812">Transmembrane</keyword>
<evidence type="ECO:0008006" key="5">
    <source>
        <dbReference type="Google" id="ProtNLM"/>
    </source>
</evidence>
<reference evidence="3" key="1">
    <citation type="submission" date="2022-06" db="EMBL/GenBank/DDBJ databases">
        <title>Ornithinimicrobium HY1793.</title>
        <authorList>
            <person name="Huang Y."/>
        </authorList>
    </citation>
    <scope>NUCLEOTIDE SEQUENCE</scope>
    <source>
        <strain evidence="3">HY1793</strain>
    </source>
</reference>
<protein>
    <recommendedName>
        <fullName evidence="5">SPW repeat-containing protein</fullName>
    </recommendedName>
</protein>
<organism evidence="3 4">
    <name type="scientific">Ornithinimicrobium faecis</name>
    <dbReference type="NCBI Taxonomy" id="2934158"/>
    <lineage>
        <taxon>Bacteria</taxon>
        <taxon>Bacillati</taxon>
        <taxon>Actinomycetota</taxon>
        <taxon>Actinomycetes</taxon>
        <taxon>Micrococcales</taxon>
        <taxon>Ornithinimicrobiaceae</taxon>
        <taxon>Ornithinimicrobium</taxon>
    </lineage>
</organism>
<sequence length="143" mass="15196">MTAVAERKVAGPGQRQPVRGRKLPGQKRLLAASAMMLLGAFLPWLYTPLGNFTGMNGPGLWTATVAMLALAGALVPLRMLAIAQAVIAAGVSMVIPVWQFWHMFSQVGMAGWMPGPGLLLTFVGGLLCAIAAWQLWNVEVVKA</sequence>
<accession>A0ABY4YNT1</accession>
<keyword evidence="4" id="KW-1185">Reference proteome</keyword>
<evidence type="ECO:0000313" key="3">
    <source>
        <dbReference type="EMBL" id="USQ78216.1"/>
    </source>
</evidence>
<dbReference type="EMBL" id="CP099489">
    <property type="protein sequence ID" value="USQ78216.1"/>
    <property type="molecule type" value="Genomic_DNA"/>
</dbReference>
<gene>
    <name evidence="3" type="ORF">NF556_11155</name>
</gene>
<keyword evidence="2" id="KW-1133">Transmembrane helix</keyword>
<feature type="region of interest" description="Disordered" evidence="1">
    <location>
        <begin position="1"/>
        <end position="22"/>
    </location>
</feature>